<dbReference type="Proteomes" id="UP001374893">
    <property type="component" value="Chromosome"/>
</dbReference>
<evidence type="ECO:0000259" key="1">
    <source>
        <dbReference type="Pfam" id="PF04577"/>
    </source>
</evidence>
<dbReference type="InterPro" id="IPR049625">
    <property type="entry name" value="Glyco_transf_61_cat"/>
</dbReference>
<reference evidence="2 3" key="1">
    <citation type="submission" date="2021-06" db="EMBL/GenBank/DDBJ databases">
        <title>Complete genome of Haloferula helveola possessing various polysaccharide degrading enzymes.</title>
        <authorList>
            <person name="Takami H."/>
            <person name="Huang C."/>
            <person name="Hamasaki K."/>
        </authorList>
    </citation>
    <scope>NUCLEOTIDE SEQUENCE [LARGE SCALE GENOMIC DNA]</scope>
    <source>
        <strain evidence="2 3">CN-1</strain>
    </source>
</reference>
<feature type="domain" description="Glycosyltransferase 61 catalytic" evidence="1">
    <location>
        <begin position="151"/>
        <end position="316"/>
    </location>
</feature>
<dbReference type="Pfam" id="PF04577">
    <property type="entry name" value="Glyco_transf_61"/>
    <property type="match status" value="1"/>
</dbReference>
<name>A0ABM7RAC1_9BACT</name>
<dbReference type="EMBL" id="AP024702">
    <property type="protein sequence ID" value="BCX48314.1"/>
    <property type="molecule type" value="Genomic_DNA"/>
</dbReference>
<protein>
    <submittedName>
        <fullName evidence="2">Capsular polysaccharide biosynthesis protein</fullName>
    </submittedName>
</protein>
<gene>
    <name evidence="2" type="ORF">HAHE_22220</name>
</gene>
<evidence type="ECO:0000313" key="3">
    <source>
        <dbReference type="Proteomes" id="UP001374893"/>
    </source>
</evidence>
<evidence type="ECO:0000313" key="2">
    <source>
        <dbReference type="EMBL" id="BCX48314.1"/>
    </source>
</evidence>
<keyword evidence="3" id="KW-1185">Reference proteome</keyword>
<organism evidence="2 3">
    <name type="scientific">Haloferula helveola</name>
    <dbReference type="NCBI Taxonomy" id="490095"/>
    <lineage>
        <taxon>Bacteria</taxon>
        <taxon>Pseudomonadati</taxon>
        <taxon>Verrucomicrobiota</taxon>
        <taxon>Verrucomicrobiia</taxon>
        <taxon>Verrucomicrobiales</taxon>
        <taxon>Verrucomicrobiaceae</taxon>
        <taxon>Haloferula</taxon>
    </lineage>
</organism>
<sequence length="368" mass="41113">MLKTAGFRGVKAVDRIFGHLPSLRAFQPLKGSFSAMERLDGGRYDGAVLERCQPIGHCPEGSVTERCGLGQHDFQPWSAFWTRCEDARLVGSMWHWRDPDDRICREGVFGLTERRRLGEDGIGVQWFPGRPITLPGAWTSIASNWGDGRNYFHWIFDSLTRLQVRESLPEETKILIPVSTAPYISETLEMLGLSDLAASPSVRTVRPERYYFCSPTAMTGVWNPSGFGWLKERFSTFFSGPGSGGRVFLTRRGTNRVPADLERIEKSFEAEGFKVVDCGKLSVREQILLASGATAIAGIHGAAMSNLIWARPGTPVLELFQSSYLNGCYEQIAFHGELDYAFSILDRPSAMTDLGEWFERLPSATRPD</sequence>
<proteinExistence type="predicted"/>
<accession>A0ABM7RAC1</accession>